<keyword evidence="2" id="KW-1185">Reference proteome</keyword>
<accession>A0ACC0H3N3</accession>
<dbReference type="Proteomes" id="UP001060215">
    <property type="component" value="Chromosome 7"/>
</dbReference>
<evidence type="ECO:0000313" key="1">
    <source>
        <dbReference type="EMBL" id="KAI8007599.1"/>
    </source>
</evidence>
<comment type="caution">
    <text evidence="1">The sequence shown here is derived from an EMBL/GenBank/DDBJ whole genome shotgun (WGS) entry which is preliminary data.</text>
</comment>
<dbReference type="EMBL" id="CM045764">
    <property type="protein sequence ID" value="KAI8007599.1"/>
    <property type="molecule type" value="Genomic_DNA"/>
</dbReference>
<sequence>MDITRVKEAETTNHVNATADKSNVLSPANSVILVEFCKCRVSDTVLTSGDAFSAISNDSVGLGLSYPIKFLNRKIMFPLQILKLTEVWN</sequence>
<reference evidence="1 2" key="1">
    <citation type="journal article" date="2022" name="Plant J.">
        <title>Chromosome-level genome of Camellia lanceoleosa provides a valuable resource for understanding genome evolution and self-incompatibility.</title>
        <authorList>
            <person name="Gong W."/>
            <person name="Xiao S."/>
            <person name="Wang L."/>
            <person name="Liao Z."/>
            <person name="Chang Y."/>
            <person name="Mo W."/>
            <person name="Hu G."/>
            <person name="Li W."/>
            <person name="Zhao G."/>
            <person name="Zhu H."/>
            <person name="Hu X."/>
            <person name="Ji K."/>
            <person name="Xiang X."/>
            <person name="Song Q."/>
            <person name="Yuan D."/>
            <person name="Jin S."/>
            <person name="Zhang L."/>
        </authorList>
    </citation>
    <scope>NUCLEOTIDE SEQUENCE [LARGE SCALE GENOMIC DNA]</scope>
    <source>
        <strain evidence="1">SQ_2022a</strain>
    </source>
</reference>
<organism evidence="1 2">
    <name type="scientific">Camellia lanceoleosa</name>
    <dbReference type="NCBI Taxonomy" id="1840588"/>
    <lineage>
        <taxon>Eukaryota</taxon>
        <taxon>Viridiplantae</taxon>
        <taxon>Streptophyta</taxon>
        <taxon>Embryophyta</taxon>
        <taxon>Tracheophyta</taxon>
        <taxon>Spermatophyta</taxon>
        <taxon>Magnoliopsida</taxon>
        <taxon>eudicotyledons</taxon>
        <taxon>Gunneridae</taxon>
        <taxon>Pentapetalae</taxon>
        <taxon>asterids</taxon>
        <taxon>Ericales</taxon>
        <taxon>Theaceae</taxon>
        <taxon>Camellia</taxon>
    </lineage>
</organism>
<name>A0ACC0H3N3_9ERIC</name>
<gene>
    <name evidence="1" type="ORF">LOK49_LG07G01484</name>
</gene>
<evidence type="ECO:0000313" key="2">
    <source>
        <dbReference type="Proteomes" id="UP001060215"/>
    </source>
</evidence>
<proteinExistence type="predicted"/>
<protein>
    <submittedName>
        <fullName evidence="1">Uncharacterized protein</fullName>
    </submittedName>
</protein>